<accession>A0ABW7XMB6</accession>
<feature type="compositionally biased region" description="Gly residues" evidence="1">
    <location>
        <begin position="60"/>
        <end position="74"/>
    </location>
</feature>
<evidence type="ECO:0000256" key="2">
    <source>
        <dbReference type="SAM" id="SignalP"/>
    </source>
</evidence>
<feature type="chain" id="PRO_5045301784" description="Secreted protein" evidence="2">
    <location>
        <begin position="28"/>
        <end position="245"/>
    </location>
</feature>
<keyword evidence="4" id="KW-1185">Reference proteome</keyword>
<dbReference type="Proteomes" id="UP001611580">
    <property type="component" value="Unassembled WGS sequence"/>
</dbReference>
<evidence type="ECO:0000313" key="3">
    <source>
        <dbReference type="EMBL" id="MFI2488680.1"/>
    </source>
</evidence>
<evidence type="ECO:0008006" key="5">
    <source>
        <dbReference type="Google" id="ProtNLM"/>
    </source>
</evidence>
<dbReference type="RefSeq" id="WP_397405788.1">
    <property type="nucleotide sequence ID" value="NZ_JBIRYI010000010.1"/>
</dbReference>
<sequence>MRTTRMSRLAAAVVVGAALATTAACQADPLQEAETSAPASPGTEPTGHATPSDEPATGESGSGGEPTDDGGSGGAEAPYEDGYQPPWFEGTDWSCGMPAADLASTGDGWTLEVAGGLTDTSGGEPSHNGDRFLPVTLTGPAGAVHVSPPATVWTQGDVVVELPALADAAPVQTAGGERLDAVAGLLSHCVPGPEAGGMTTYETELPEGDYELRAFVEVDPGDNPRRLVLSDPVAVAVTADGIVER</sequence>
<name>A0ABW7XMB6_9MICO</name>
<gene>
    <name evidence="3" type="ORF">ACH47X_17365</name>
</gene>
<protein>
    <recommendedName>
        <fullName evidence="5">Secreted protein</fullName>
    </recommendedName>
</protein>
<feature type="signal peptide" evidence="2">
    <location>
        <begin position="1"/>
        <end position="27"/>
    </location>
</feature>
<reference evidence="3 4" key="1">
    <citation type="submission" date="2024-10" db="EMBL/GenBank/DDBJ databases">
        <title>The Natural Products Discovery Center: Release of the First 8490 Sequenced Strains for Exploring Actinobacteria Biosynthetic Diversity.</title>
        <authorList>
            <person name="Kalkreuter E."/>
            <person name="Kautsar S.A."/>
            <person name="Yang D."/>
            <person name="Bader C.D."/>
            <person name="Teijaro C.N."/>
            <person name="Fluegel L."/>
            <person name="Davis C.M."/>
            <person name="Simpson J.R."/>
            <person name="Lauterbach L."/>
            <person name="Steele A.D."/>
            <person name="Gui C."/>
            <person name="Meng S."/>
            <person name="Li G."/>
            <person name="Viehrig K."/>
            <person name="Ye F."/>
            <person name="Su P."/>
            <person name="Kiefer A.F."/>
            <person name="Nichols A."/>
            <person name="Cepeda A.J."/>
            <person name="Yan W."/>
            <person name="Fan B."/>
            <person name="Jiang Y."/>
            <person name="Adhikari A."/>
            <person name="Zheng C.-J."/>
            <person name="Schuster L."/>
            <person name="Cowan T.M."/>
            <person name="Smanski M.J."/>
            <person name="Chevrette M.G."/>
            <person name="De Carvalho L.P.S."/>
            <person name="Shen B."/>
        </authorList>
    </citation>
    <scope>NUCLEOTIDE SEQUENCE [LARGE SCALE GENOMIC DNA]</scope>
    <source>
        <strain evidence="3 4">NPDC019481</strain>
    </source>
</reference>
<keyword evidence="2" id="KW-0732">Signal</keyword>
<evidence type="ECO:0000313" key="4">
    <source>
        <dbReference type="Proteomes" id="UP001611580"/>
    </source>
</evidence>
<dbReference type="EMBL" id="JBIRYI010000010">
    <property type="protein sequence ID" value="MFI2488680.1"/>
    <property type="molecule type" value="Genomic_DNA"/>
</dbReference>
<organism evidence="3 4">
    <name type="scientific">Promicromonospora kroppenstedtii</name>
    <dbReference type="NCBI Taxonomy" id="440482"/>
    <lineage>
        <taxon>Bacteria</taxon>
        <taxon>Bacillati</taxon>
        <taxon>Actinomycetota</taxon>
        <taxon>Actinomycetes</taxon>
        <taxon>Micrococcales</taxon>
        <taxon>Promicromonosporaceae</taxon>
        <taxon>Promicromonospora</taxon>
    </lineage>
</organism>
<proteinExistence type="predicted"/>
<comment type="caution">
    <text evidence="3">The sequence shown here is derived from an EMBL/GenBank/DDBJ whole genome shotgun (WGS) entry which is preliminary data.</text>
</comment>
<dbReference type="PROSITE" id="PS51257">
    <property type="entry name" value="PROKAR_LIPOPROTEIN"/>
    <property type="match status" value="1"/>
</dbReference>
<feature type="region of interest" description="Disordered" evidence="1">
    <location>
        <begin position="28"/>
        <end position="99"/>
    </location>
</feature>
<evidence type="ECO:0000256" key="1">
    <source>
        <dbReference type="SAM" id="MobiDB-lite"/>
    </source>
</evidence>